<gene>
    <name evidence="1" type="ORF">UFOVP32_41</name>
    <name evidence="2" type="ORF">UFOVP50_35</name>
</gene>
<organism evidence="2">
    <name type="scientific">uncultured Caudovirales phage</name>
    <dbReference type="NCBI Taxonomy" id="2100421"/>
    <lineage>
        <taxon>Viruses</taxon>
        <taxon>Duplodnaviria</taxon>
        <taxon>Heunggongvirae</taxon>
        <taxon>Uroviricota</taxon>
        <taxon>Caudoviricetes</taxon>
        <taxon>Peduoviridae</taxon>
        <taxon>Maltschvirus</taxon>
        <taxon>Maltschvirus maltsch</taxon>
    </lineage>
</organism>
<sequence length="115" mass="13364">MIDINKKYRTRDGREVRIYATDGGPNKMSVHGAINYGENWQSCSWHSLGVYYADSESEKDLIEVRPRHKRTVWMNIYGPESFTSHISREHAEDEQDVNRIACIKVELDFEEGEGL</sequence>
<name>A0A6J5KP71_9CAUD</name>
<evidence type="ECO:0000313" key="1">
    <source>
        <dbReference type="EMBL" id="CAB4122593.1"/>
    </source>
</evidence>
<accession>A0A6J5KP71</accession>
<proteinExistence type="predicted"/>
<protein>
    <submittedName>
        <fullName evidence="2">Uncharacterized protein</fullName>
    </submittedName>
</protein>
<evidence type="ECO:0000313" key="2">
    <source>
        <dbReference type="EMBL" id="CAB4123651.1"/>
    </source>
</evidence>
<reference evidence="2" key="1">
    <citation type="submission" date="2020-04" db="EMBL/GenBank/DDBJ databases">
        <authorList>
            <person name="Chiriac C."/>
            <person name="Salcher M."/>
            <person name="Ghai R."/>
            <person name="Kavagutti S V."/>
        </authorList>
    </citation>
    <scope>NUCLEOTIDE SEQUENCE</scope>
</reference>
<dbReference type="EMBL" id="LR796173">
    <property type="protein sequence ID" value="CAB4123651.1"/>
    <property type="molecule type" value="Genomic_DNA"/>
</dbReference>
<dbReference type="EMBL" id="LR796160">
    <property type="protein sequence ID" value="CAB4122593.1"/>
    <property type="molecule type" value="Genomic_DNA"/>
</dbReference>